<evidence type="ECO:0000313" key="1">
    <source>
        <dbReference type="EMBL" id="MBC5638616.1"/>
    </source>
</evidence>
<dbReference type="RefSeq" id="WP_186871316.1">
    <property type="nucleotide sequence ID" value="NZ_JACOOL010000018.1"/>
</dbReference>
<accession>A0A923RK74</accession>
<gene>
    <name evidence="1" type="ORF">H8S33_17735</name>
</gene>
<reference evidence="1" key="1">
    <citation type="submission" date="2020-08" db="EMBL/GenBank/DDBJ databases">
        <title>Genome public.</title>
        <authorList>
            <person name="Liu C."/>
            <person name="Sun Q."/>
        </authorList>
    </citation>
    <scope>NUCLEOTIDE SEQUENCE</scope>
    <source>
        <strain evidence="1">BX22</strain>
    </source>
</reference>
<proteinExistence type="predicted"/>
<dbReference type="Proteomes" id="UP000637359">
    <property type="component" value="Unassembled WGS sequence"/>
</dbReference>
<organism evidence="1 2">
    <name type="scientific">Ornithinibacillus hominis</name>
    <dbReference type="NCBI Taxonomy" id="2763055"/>
    <lineage>
        <taxon>Bacteria</taxon>
        <taxon>Bacillati</taxon>
        <taxon>Bacillota</taxon>
        <taxon>Bacilli</taxon>
        <taxon>Bacillales</taxon>
        <taxon>Bacillaceae</taxon>
        <taxon>Ornithinibacillus</taxon>
    </lineage>
</organism>
<comment type="caution">
    <text evidence="1">The sequence shown here is derived from an EMBL/GenBank/DDBJ whole genome shotgun (WGS) entry which is preliminary data.</text>
</comment>
<protein>
    <submittedName>
        <fullName evidence="1">Uncharacterized protein</fullName>
    </submittedName>
</protein>
<dbReference type="AlphaFoldDB" id="A0A923RK74"/>
<keyword evidence="2" id="KW-1185">Reference proteome</keyword>
<name>A0A923RK74_9BACI</name>
<sequence length="170" mass="19176">MPKMTYIVCIILSVFVIAITVFSFQSEESIIAQAGEKAEEVFYSEDIPEDNYEGEYFSFYLPANMNVEEVDMFNAIVHDGDQPLLVFYNTLEDNKSQLNYEAAKIEDVALLESFSGNDKFGYIRLLPEDENMGYELQIGVGGVKLTTFTSKNKAITDSENLMKIALSIVE</sequence>
<dbReference type="EMBL" id="JACOOL010000018">
    <property type="protein sequence ID" value="MBC5638616.1"/>
    <property type="molecule type" value="Genomic_DNA"/>
</dbReference>
<evidence type="ECO:0000313" key="2">
    <source>
        <dbReference type="Proteomes" id="UP000637359"/>
    </source>
</evidence>